<dbReference type="SUPFAM" id="SSF57938">
    <property type="entry name" value="DnaJ/Hsp40 cysteine-rich domain"/>
    <property type="match status" value="1"/>
</dbReference>
<evidence type="ECO:0000313" key="2">
    <source>
        <dbReference type="EMBL" id="KAF6005134.1"/>
    </source>
</evidence>
<dbReference type="InterPro" id="IPR036410">
    <property type="entry name" value="HSP_DnaJ_Cys-rich_dom_sf"/>
</dbReference>
<evidence type="ECO:0000313" key="3">
    <source>
        <dbReference type="Proteomes" id="UP000530660"/>
    </source>
</evidence>
<proteinExistence type="predicted"/>
<comment type="caution">
    <text evidence="2">The sequence shown here is derived from an EMBL/GenBank/DDBJ whole genome shotgun (WGS) entry which is preliminary data.</text>
</comment>
<dbReference type="EMBL" id="VWRR01000001">
    <property type="protein sequence ID" value="KAF6005134.1"/>
    <property type="molecule type" value="Genomic_DNA"/>
</dbReference>
<reference evidence="2 3" key="1">
    <citation type="journal article" date="2020" name="J. Phycol.">
        <title>Comparative genome analysis reveals Cyanidiococcus gen. nov., a new extremophilic red algal genus sister to Cyanidioschyzon (Cyanidioschyzonaceae, Rhodophyta).</title>
        <authorList>
            <person name="Liu S.-L."/>
            <person name="Chiang Y.-R."/>
            <person name="Yoon H.S."/>
            <person name="Fu H.-Y."/>
        </authorList>
    </citation>
    <scope>NUCLEOTIDE SEQUENCE [LARGE SCALE GENOMIC DNA]</scope>
    <source>
        <strain evidence="2 3">THAL066</strain>
    </source>
</reference>
<feature type="region of interest" description="Disordered" evidence="1">
    <location>
        <begin position="1"/>
        <end position="21"/>
    </location>
</feature>
<dbReference type="Proteomes" id="UP000530660">
    <property type="component" value="Unassembled WGS sequence"/>
</dbReference>
<keyword evidence="3" id="KW-1185">Reference proteome</keyword>
<evidence type="ECO:0000256" key="1">
    <source>
        <dbReference type="SAM" id="MobiDB-lite"/>
    </source>
</evidence>
<organism evidence="2 3">
    <name type="scientific">Cyanidiococcus yangmingshanensis</name>
    <dbReference type="NCBI Taxonomy" id="2690220"/>
    <lineage>
        <taxon>Eukaryota</taxon>
        <taxon>Rhodophyta</taxon>
        <taxon>Bangiophyceae</taxon>
        <taxon>Cyanidiales</taxon>
        <taxon>Cyanidiaceae</taxon>
        <taxon>Cyanidiococcus</taxon>
    </lineage>
</organism>
<gene>
    <name evidence="2" type="ORF">F1559_001135</name>
</gene>
<sequence length="206" mass="23042">MRRGAGTWSNPTRGRARRANAHDSIRAPGWSRCASVYAVILGDFFMRGFVGLHLPKGQASRLEVANFALCRRVTRVGLHRHCICSSEHEARVRWRCSQPPLHVQRCGGAERRPAPNTPMEQVDLSCWQPCHACHGTLQVLCPHCDGEGSLPIELQFLDWVRDPHELQCEACSGCGFLACQECQSQGFIPRWNEAETAEARAARIDN</sequence>
<accession>A0A7J7IRF1</accession>
<protein>
    <submittedName>
        <fullName evidence="2">Uncharacterized protein</fullName>
    </submittedName>
</protein>
<dbReference type="AlphaFoldDB" id="A0A7J7IRF1"/>
<name>A0A7J7IRF1_9RHOD</name>